<feature type="region of interest" description="Disordered" evidence="1">
    <location>
        <begin position="16"/>
        <end position="51"/>
    </location>
</feature>
<evidence type="ECO:0000256" key="1">
    <source>
        <dbReference type="SAM" id="MobiDB-lite"/>
    </source>
</evidence>
<proteinExistence type="predicted"/>
<feature type="compositionally biased region" description="Low complexity" evidence="1">
    <location>
        <begin position="32"/>
        <end position="42"/>
    </location>
</feature>
<gene>
    <name evidence="2" type="ORF">AAFF_G00259800</name>
</gene>
<feature type="region of interest" description="Disordered" evidence="1">
    <location>
        <begin position="84"/>
        <end position="112"/>
    </location>
</feature>
<dbReference type="AlphaFoldDB" id="A0AAD7RC13"/>
<organism evidence="2 3">
    <name type="scientific">Aldrovandia affinis</name>
    <dbReference type="NCBI Taxonomy" id="143900"/>
    <lineage>
        <taxon>Eukaryota</taxon>
        <taxon>Metazoa</taxon>
        <taxon>Chordata</taxon>
        <taxon>Craniata</taxon>
        <taxon>Vertebrata</taxon>
        <taxon>Euteleostomi</taxon>
        <taxon>Actinopterygii</taxon>
        <taxon>Neopterygii</taxon>
        <taxon>Teleostei</taxon>
        <taxon>Notacanthiformes</taxon>
        <taxon>Halosauridae</taxon>
        <taxon>Aldrovandia</taxon>
    </lineage>
</organism>
<accession>A0AAD7RC13</accession>
<protein>
    <submittedName>
        <fullName evidence="2">Uncharacterized protein</fullName>
    </submittedName>
</protein>
<reference evidence="2" key="1">
    <citation type="journal article" date="2023" name="Science">
        <title>Genome structures resolve the early diversification of teleost fishes.</title>
        <authorList>
            <person name="Parey E."/>
            <person name="Louis A."/>
            <person name="Montfort J."/>
            <person name="Bouchez O."/>
            <person name="Roques C."/>
            <person name="Iampietro C."/>
            <person name="Lluch J."/>
            <person name="Castinel A."/>
            <person name="Donnadieu C."/>
            <person name="Desvignes T."/>
            <person name="Floi Bucao C."/>
            <person name="Jouanno E."/>
            <person name="Wen M."/>
            <person name="Mejri S."/>
            <person name="Dirks R."/>
            <person name="Jansen H."/>
            <person name="Henkel C."/>
            <person name="Chen W.J."/>
            <person name="Zahm M."/>
            <person name="Cabau C."/>
            <person name="Klopp C."/>
            <person name="Thompson A.W."/>
            <person name="Robinson-Rechavi M."/>
            <person name="Braasch I."/>
            <person name="Lecointre G."/>
            <person name="Bobe J."/>
            <person name="Postlethwait J.H."/>
            <person name="Berthelot C."/>
            <person name="Roest Crollius H."/>
            <person name="Guiguen Y."/>
        </authorList>
    </citation>
    <scope>NUCLEOTIDE SEQUENCE</scope>
    <source>
        <strain evidence="2">NC1722</strain>
    </source>
</reference>
<name>A0AAD7RC13_9TELE</name>
<dbReference type="EMBL" id="JAINUG010000352">
    <property type="protein sequence ID" value="KAJ8377469.1"/>
    <property type="molecule type" value="Genomic_DNA"/>
</dbReference>
<evidence type="ECO:0000313" key="3">
    <source>
        <dbReference type="Proteomes" id="UP001221898"/>
    </source>
</evidence>
<sequence>MQWELLIAPRKPRRKEHWAPSCLMRRKRLPQSSMRSSTGGSTRRVRCRGGLRGAGASGVSDAFPHCQNAPEKVFERLSLSALGLRGPGTGKADSRRITAPEHPSHGSSIISAICGAGGESTVGL</sequence>
<keyword evidence="3" id="KW-1185">Reference proteome</keyword>
<comment type="caution">
    <text evidence="2">The sequence shown here is derived from an EMBL/GenBank/DDBJ whole genome shotgun (WGS) entry which is preliminary data.</text>
</comment>
<feature type="compositionally biased region" description="Basic and acidic residues" evidence="1">
    <location>
        <begin position="92"/>
        <end position="104"/>
    </location>
</feature>
<dbReference type="Proteomes" id="UP001221898">
    <property type="component" value="Unassembled WGS sequence"/>
</dbReference>
<evidence type="ECO:0000313" key="2">
    <source>
        <dbReference type="EMBL" id="KAJ8377469.1"/>
    </source>
</evidence>